<sequence length="370" mass="38890">MTDPRDEGAERDATTELLVERVLTAPGLRDELATEVLPLAGGDPEARPEPRTLRSRPSGPDRLFRLTGFAAGGTTVAIMLAVGVFLSFNAADAISVAGLSFFTTTEWSPETQDFGIAAVLFGTVSIAIVAMCVAVPLALGTALLISEVAPGRFKSFLITLVDLMAAVPSVVFGLWGVFFLQESVIPVSQWISKYFGWIPVFAVTDADGVRLTDASAFTSSAFIAGIVVALMVVPTQTSVMREAFSQAPIGEREGALALGSTRWGMIQTVVLPFGRGGIIGGTMLGLGRALGETIAVYMIISPIFVINWQVLKTGSNSVSALIALRYGEASEFGLSALMAAGLVLFFITLVINFVASSIVARSRSGAQSEA</sequence>
<dbReference type="NCBIfam" id="TIGR02138">
    <property type="entry name" value="phosphate_pstC"/>
    <property type="match status" value="1"/>
</dbReference>
<reference evidence="13 14" key="1">
    <citation type="submission" date="2019-12" db="EMBL/GenBank/DDBJ databases">
        <authorList>
            <person name="Kim Y.S."/>
        </authorList>
    </citation>
    <scope>NUCLEOTIDE SEQUENCE [LARGE SCALE GENOMIC DNA]</scope>
    <source>
        <strain evidence="13 14">MMS17-SY077</strain>
    </source>
</reference>
<dbReference type="GO" id="GO:0005315">
    <property type="term" value="F:phosphate transmembrane transporter activity"/>
    <property type="evidence" value="ECO:0007669"/>
    <property type="project" value="InterPro"/>
</dbReference>
<organism evidence="13 14">
    <name type="scientific">Agromyces seonyuensis</name>
    <dbReference type="NCBI Taxonomy" id="2662446"/>
    <lineage>
        <taxon>Bacteria</taxon>
        <taxon>Bacillati</taxon>
        <taxon>Actinomycetota</taxon>
        <taxon>Actinomycetes</taxon>
        <taxon>Micrococcales</taxon>
        <taxon>Microbacteriaceae</taxon>
        <taxon>Agromyces</taxon>
    </lineage>
</organism>
<keyword evidence="4 10" id="KW-1003">Cell membrane</keyword>
<feature type="transmembrane region" description="Helical" evidence="9">
    <location>
        <begin position="156"/>
        <end position="180"/>
    </location>
</feature>
<dbReference type="EMBL" id="WSTA01000014">
    <property type="protein sequence ID" value="MWB97875.1"/>
    <property type="molecule type" value="Genomic_DNA"/>
</dbReference>
<dbReference type="GO" id="GO:0005886">
    <property type="term" value="C:plasma membrane"/>
    <property type="evidence" value="ECO:0007669"/>
    <property type="project" value="UniProtKB-SubCell"/>
</dbReference>
<dbReference type="CDD" id="cd06261">
    <property type="entry name" value="TM_PBP2"/>
    <property type="match status" value="1"/>
</dbReference>
<feature type="transmembrane region" description="Helical" evidence="9">
    <location>
        <begin position="114"/>
        <end position="144"/>
    </location>
</feature>
<comment type="subcellular location">
    <subcellularLocation>
        <location evidence="1 9">Cell membrane</location>
        <topology evidence="1 9">Multi-pass membrane protein</topology>
    </subcellularLocation>
</comment>
<dbReference type="PROSITE" id="PS50928">
    <property type="entry name" value="ABC_TM1"/>
    <property type="match status" value="1"/>
</dbReference>
<dbReference type="Proteomes" id="UP000438182">
    <property type="component" value="Unassembled WGS sequence"/>
</dbReference>
<evidence type="ECO:0000256" key="10">
    <source>
        <dbReference type="RuleBase" id="RU363054"/>
    </source>
</evidence>
<evidence type="ECO:0000313" key="13">
    <source>
        <dbReference type="EMBL" id="MWB97875.1"/>
    </source>
</evidence>
<comment type="function">
    <text evidence="10">Part of the binding-protein-dependent transport system for phosphate; probably responsible for the translocation of the substrate across the membrane.</text>
</comment>
<evidence type="ECO:0000256" key="2">
    <source>
        <dbReference type="ARBA" id="ARBA00007069"/>
    </source>
</evidence>
<feature type="region of interest" description="Disordered" evidence="11">
    <location>
        <begin position="39"/>
        <end position="59"/>
    </location>
</feature>
<keyword evidence="14" id="KW-1185">Reference proteome</keyword>
<dbReference type="PANTHER" id="PTHR30425">
    <property type="entry name" value="PHOSPHATE TRANSPORT SYSTEM PERMEASE PROTEIN PST"/>
    <property type="match status" value="1"/>
</dbReference>
<name>A0A6I4NZL6_9MICO</name>
<feature type="transmembrane region" description="Helical" evidence="9">
    <location>
        <begin position="63"/>
        <end position="86"/>
    </location>
</feature>
<proteinExistence type="inferred from homology"/>
<dbReference type="InterPro" id="IPR011864">
    <property type="entry name" value="Phosphate_PstC"/>
</dbReference>
<dbReference type="RefSeq" id="WP_202106987.1">
    <property type="nucleotide sequence ID" value="NZ_WSTA01000014.1"/>
</dbReference>
<evidence type="ECO:0000256" key="11">
    <source>
        <dbReference type="SAM" id="MobiDB-lite"/>
    </source>
</evidence>
<feature type="domain" description="ABC transmembrane type-1" evidence="12">
    <location>
        <begin position="120"/>
        <end position="355"/>
    </location>
</feature>
<dbReference type="GO" id="GO:0006817">
    <property type="term" value="P:phosphate ion transport"/>
    <property type="evidence" value="ECO:0007669"/>
    <property type="project" value="UniProtKB-KW"/>
</dbReference>
<evidence type="ECO:0000256" key="3">
    <source>
        <dbReference type="ARBA" id="ARBA00022448"/>
    </source>
</evidence>
<dbReference type="AlphaFoldDB" id="A0A6I4NZL6"/>
<evidence type="ECO:0000256" key="1">
    <source>
        <dbReference type="ARBA" id="ARBA00004651"/>
    </source>
</evidence>
<evidence type="ECO:0000256" key="8">
    <source>
        <dbReference type="ARBA" id="ARBA00023136"/>
    </source>
</evidence>
<comment type="similarity">
    <text evidence="2 10">Belongs to the binding-protein-dependent transport system permease family. CysTW subfamily.</text>
</comment>
<dbReference type="PANTHER" id="PTHR30425:SF1">
    <property type="entry name" value="PHOSPHATE TRANSPORT SYSTEM PERMEASE PROTEIN PSTC"/>
    <property type="match status" value="1"/>
</dbReference>
<accession>A0A6I4NZL6</accession>
<evidence type="ECO:0000256" key="5">
    <source>
        <dbReference type="ARBA" id="ARBA00022592"/>
    </source>
</evidence>
<feature type="transmembrane region" description="Helical" evidence="9">
    <location>
        <begin position="294"/>
        <end position="311"/>
    </location>
</feature>
<dbReference type="Gene3D" id="1.10.3720.10">
    <property type="entry name" value="MetI-like"/>
    <property type="match status" value="1"/>
</dbReference>
<protein>
    <recommendedName>
        <fullName evidence="10">Phosphate transport system permease protein</fullName>
    </recommendedName>
</protein>
<evidence type="ECO:0000256" key="4">
    <source>
        <dbReference type="ARBA" id="ARBA00022475"/>
    </source>
</evidence>
<feature type="transmembrane region" description="Helical" evidence="9">
    <location>
        <begin position="214"/>
        <end position="233"/>
    </location>
</feature>
<keyword evidence="7 9" id="KW-1133">Transmembrane helix</keyword>
<keyword evidence="6 9" id="KW-0812">Transmembrane</keyword>
<evidence type="ECO:0000256" key="7">
    <source>
        <dbReference type="ARBA" id="ARBA00022989"/>
    </source>
</evidence>
<evidence type="ECO:0000256" key="6">
    <source>
        <dbReference type="ARBA" id="ARBA00022692"/>
    </source>
</evidence>
<evidence type="ECO:0000256" key="9">
    <source>
        <dbReference type="RuleBase" id="RU363032"/>
    </source>
</evidence>
<dbReference type="InterPro" id="IPR000515">
    <property type="entry name" value="MetI-like"/>
</dbReference>
<keyword evidence="5 10" id="KW-0592">Phosphate transport</keyword>
<dbReference type="InterPro" id="IPR035906">
    <property type="entry name" value="MetI-like_sf"/>
</dbReference>
<dbReference type="InterPro" id="IPR051124">
    <property type="entry name" value="Phosphate_Transport_Permease"/>
</dbReference>
<gene>
    <name evidence="13" type="primary">pstC</name>
    <name evidence="13" type="ORF">GB864_04830</name>
</gene>
<comment type="caution">
    <text evidence="13">The sequence shown here is derived from an EMBL/GenBank/DDBJ whole genome shotgun (WGS) entry which is preliminary data.</text>
</comment>
<keyword evidence="8 9" id="KW-0472">Membrane</keyword>
<feature type="transmembrane region" description="Helical" evidence="9">
    <location>
        <begin position="332"/>
        <end position="355"/>
    </location>
</feature>
<evidence type="ECO:0000313" key="14">
    <source>
        <dbReference type="Proteomes" id="UP000438182"/>
    </source>
</evidence>
<dbReference type="SUPFAM" id="SSF161098">
    <property type="entry name" value="MetI-like"/>
    <property type="match status" value="1"/>
</dbReference>
<dbReference type="Pfam" id="PF00528">
    <property type="entry name" value="BPD_transp_1"/>
    <property type="match status" value="1"/>
</dbReference>
<evidence type="ECO:0000259" key="12">
    <source>
        <dbReference type="PROSITE" id="PS50928"/>
    </source>
</evidence>
<keyword evidence="3 9" id="KW-0813">Transport</keyword>